<dbReference type="GO" id="GO:0006508">
    <property type="term" value="P:proteolysis"/>
    <property type="evidence" value="ECO:0007669"/>
    <property type="project" value="UniProtKB-KW"/>
</dbReference>
<dbReference type="AlphaFoldDB" id="A0A934S0J8"/>
<proteinExistence type="predicted"/>
<accession>A0A934S0J8</accession>
<evidence type="ECO:0000259" key="2">
    <source>
        <dbReference type="Pfam" id="PF05618"/>
    </source>
</evidence>
<dbReference type="PANTHER" id="PTHR38037">
    <property type="entry name" value="ZN_PROTEASE DOMAIN-CONTAINING PROTEIN"/>
    <property type="match status" value="1"/>
</dbReference>
<reference evidence="3" key="1">
    <citation type="submission" date="2021-01" db="EMBL/GenBank/DDBJ databases">
        <title>Modified the classification status of verrucomicrobia.</title>
        <authorList>
            <person name="Feng X."/>
        </authorList>
    </citation>
    <scope>NUCLEOTIDE SEQUENCE</scope>
    <source>
        <strain evidence="3">KCTC 13126</strain>
    </source>
</reference>
<keyword evidence="3" id="KW-0645">Protease</keyword>
<protein>
    <submittedName>
        <fullName evidence="3">ATP-dependent zinc protease</fullName>
    </submittedName>
</protein>
<organism evidence="3 4">
    <name type="scientific">Pelagicoccus mobilis</name>
    <dbReference type="NCBI Taxonomy" id="415221"/>
    <lineage>
        <taxon>Bacteria</taxon>
        <taxon>Pseudomonadati</taxon>
        <taxon>Verrucomicrobiota</taxon>
        <taxon>Opitutia</taxon>
        <taxon>Puniceicoccales</taxon>
        <taxon>Pelagicoccaceae</taxon>
        <taxon>Pelagicoccus</taxon>
    </lineage>
</organism>
<keyword evidence="3" id="KW-0378">Hydrolase</keyword>
<dbReference type="Proteomes" id="UP000617628">
    <property type="component" value="Unassembled WGS sequence"/>
</dbReference>
<dbReference type="Gene3D" id="2.40.70.10">
    <property type="entry name" value="Acid Proteases"/>
    <property type="match status" value="1"/>
</dbReference>
<dbReference type="EMBL" id="JAENIL010000038">
    <property type="protein sequence ID" value="MBK1878970.1"/>
    <property type="molecule type" value="Genomic_DNA"/>
</dbReference>
<dbReference type="SUPFAM" id="SSF50630">
    <property type="entry name" value="Acid proteases"/>
    <property type="match status" value="1"/>
</dbReference>
<dbReference type="InterPro" id="IPR008503">
    <property type="entry name" value="Asp_endopeptidase"/>
</dbReference>
<evidence type="ECO:0000256" key="1">
    <source>
        <dbReference type="SAM" id="MobiDB-lite"/>
    </source>
</evidence>
<name>A0A934S0J8_9BACT</name>
<comment type="caution">
    <text evidence="3">The sequence shown here is derived from an EMBL/GenBank/DDBJ whole genome shotgun (WGS) entry which is preliminary data.</text>
</comment>
<gene>
    <name evidence="3" type="ORF">JIN87_18950</name>
</gene>
<keyword evidence="4" id="KW-1185">Reference proteome</keyword>
<dbReference type="GO" id="GO:0008233">
    <property type="term" value="F:peptidase activity"/>
    <property type="evidence" value="ECO:0007669"/>
    <property type="project" value="UniProtKB-KW"/>
</dbReference>
<evidence type="ECO:0000313" key="3">
    <source>
        <dbReference type="EMBL" id="MBK1878970.1"/>
    </source>
</evidence>
<dbReference type="RefSeq" id="WP_200357184.1">
    <property type="nucleotide sequence ID" value="NZ_JAENIL010000038.1"/>
</dbReference>
<sequence>MSQPFPVLSLVALLATLGLGGCESVPTQENVPEPKVDNGPETVTEFDRDRPSIIIGAVEKASFEEFDFPLEARIDTGATTSSIDARDIKPFERDGKEWVAFTIKDRESDASLRLKRPIERVAVIEQQGPKQRRYVARLSLVFNGQEPVFVEFTLTNRENYEYPVLIGRNVLEGKYMVDVSTEFALGKSLSQQ</sequence>
<feature type="domain" description="Retropepsin-like aspartic endopeptidase" evidence="2">
    <location>
        <begin position="54"/>
        <end position="184"/>
    </location>
</feature>
<dbReference type="Pfam" id="PF05618">
    <property type="entry name" value="Zn_protease"/>
    <property type="match status" value="1"/>
</dbReference>
<evidence type="ECO:0000313" key="4">
    <source>
        <dbReference type="Proteomes" id="UP000617628"/>
    </source>
</evidence>
<dbReference type="PANTHER" id="PTHR38037:SF2">
    <property type="entry name" value="ATP-DEPENDENT ZINC PROTEASE DOMAIN-CONTAINING PROTEIN-RELATED"/>
    <property type="match status" value="1"/>
</dbReference>
<feature type="region of interest" description="Disordered" evidence="1">
    <location>
        <begin position="25"/>
        <end position="45"/>
    </location>
</feature>
<dbReference type="InterPro" id="IPR021109">
    <property type="entry name" value="Peptidase_aspartic_dom_sf"/>
</dbReference>